<evidence type="ECO:0000259" key="1">
    <source>
        <dbReference type="Pfam" id="PF01408"/>
    </source>
</evidence>
<dbReference type="Gene3D" id="3.40.50.720">
    <property type="entry name" value="NAD(P)-binding Rossmann-like Domain"/>
    <property type="match status" value="1"/>
</dbReference>
<evidence type="ECO:0000313" key="4">
    <source>
        <dbReference type="Proteomes" id="UP000198854"/>
    </source>
</evidence>
<feature type="domain" description="GFO/IDH/MocA-like oxidoreductase" evidence="2">
    <location>
        <begin position="128"/>
        <end position="251"/>
    </location>
</feature>
<dbReference type="InterPro" id="IPR000683">
    <property type="entry name" value="Gfo/Idh/MocA-like_OxRdtase_N"/>
</dbReference>
<dbReference type="PANTHER" id="PTHR43377:SF1">
    <property type="entry name" value="BILIVERDIN REDUCTASE A"/>
    <property type="match status" value="1"/>
</dbReference>
<reference evidence="3 4" key="1">
    <citation type="submission" date="2016-10" db="EMBL/GenBank/DDBJ databases">
        <authorList>
            <person name="de Groot N.N."/>
        </authorList>
    </citation>
    <scope>NUCLEOTIDE SEQUENCE [LARGE SCALE GENOMIC DNA]</scope>
    <source>
        <strain evidence="3 4">CGMCC 1.10228</strain>
    </source>
</reference>
<name>A0A1G8EYK4_9VIBR</name>
<dbReference type="InterPro" id="IPR051450">
    <property type="entry name" value="Gfo/Idh/MocA_Oxidoreductases"/>
</dbReference>
<keyword evidence="4" id="KW-1185">Reference proteome</keyword>
<evidence type="ECO:0000313" key="3">
    <source>
        <dbReference type="EMBL" id="SDH74789.1"/>
    </source>
</evidence>
<dbReference type="SUPFAM" id="SSF51735">
    <property type="entry name" value="NAD(P)-binding Rossmann-fold domains"/>
    <property type="match status" value="1"/>
</dbReference>
<dbReference type="Proteomes" id="UP000198854">
    <property type="component" value="Unassembled WGS sequence"/>
</dbReference>
<accession>A0A1G8EYK4</accession>
<dbReference type="RefSeq" id="WP_093277621.1">
    <property type="nucleotide sequence ID" value="NZ_FNDD01000027.1"/>
</dbReference>
<sequence>MDRVAVIGLGNIATRHRRNLKQLFPNVKIYAMSSSGRIPHDSVENADCLVDSIDSLIGNHVQLVIVASPAPFHMKHAERFIQAGIPTLIEKPVTSSLDDAKQLMSVIEKYQTPVAIGYCLRYLPSSIEVKKVIESGKLGHIYHASVEIGQYLPDWRPSKDYRESVSARSELGGGALLELSHELDYTQWLLGNLNLEHAILRRTEELDLDVEDTADLLFRTDDHAVVYVHLDFLQRKAFRRCRFVGNKGVIEWDLISNEIHFITPEVKEVLYSQPDWDKNQMYTAMILDFIAHIKKQPNQCVSISEAIKSVELIEKIKENSPIMSIFSSSEG</sequence>
<organism evidence="3 4">
    <name type="scientific">Vibrio xiamenensis</name>
    <dbReference type="NCBI Taxonomy" id="861298"/>
    <lineage>
        <taxon>Bacteria</taxon>
        <taxon>Pseudomonadati</taxon>
        <taxon>Pseudomonadota</taxon>
        <taxon>Gammaproteobacteria</taxon>
        <taxon>Vibrionales</taxon>
        <taxon>Vibrionaceae</taxon>
        <taxon>Vibrio</taxon>
    </lineage>
</organism>
<dbReference type="GO" id="GO:0000166">
    <property type="term" value="F:nucleotide binding"/>
    <property type="evidence" value="ECO:0007669"/>
    <property type="project" value="InterPro"/>
</dbReference>
<feature type="domain" description="Gfo/Idh/MocA-like oxidoreductase N-terminal" evidence="1">
    <location>
        <begin position="3"/>
        <end position="118"/>
    </location>
</feature>
<dbReference type="InterPro" id="IPR036291">
    <property type="entry name" value="NAD(P)-bd_dom_sf"/>
</dbReference>
<dbReference type="InterPro" id="IPR055170">
    <property type="entry name" value="GFO_IDH_MocA-like_dom"/>
</dbReference>
<dbReference type="Gene3D" id="3.30.360.10">
    <property type="entry name" value="Dihydrodipicolinate Reductase, domain 2"/>
    <property type="match status" value="1"/>
</dbReference>
<dbReference type="STRING" id="861298.SAMN04488136_12741"/>
<dbReference type="OrthoDB" id="9781031at2"/>
<dbReference type="PANTHER" id="PTHR43377">
    <property type="entry name" value="BILIVERDIN REDUCTASE A"/>
    <property type="match status" value="1"/>
</dbReference>
<evidence type="ECO:0000259" key="2">
    <source>
        <dbReference type="Pfam" id="PF22725"/>
    </source>
</evidence>
<dbReference type="EMBL" id="FNDD01000027">
    <property type="protein sequence ID" value="SDH74789.1"/>
    <property type="molecule type" value="Genomic_DNA"/>
</dbReference>
<dbReference type="Pfam" id="PF22725">
    <property type="entry name" value="GFO_IDH_MocA_C3"/>
    <property type="match status" value="1"/>
</dbReference>
<protein>
    <submittedName>
        <fullName evidence="3">Uncharacterized protein</fullName>
    </submittedName>
</protein>
<proteinExistence type="predicted"/>
<dbReference type="SUPFAM" id="SSF55347">
    <property type="entry name" value="Glyceraldehyde-3-phosphate dehydrogenase-like, C-terminal domain"/>
    <property type="match status" value="1"/>
</dbReference>
<dbReference type="AlphaFoldDB" id="A0A1G8EYK4"/>
<gene>
    <name evidence="3" type="ORF">SAMN04488136_12741</name>
</gene>
<dbReference type="Pfam" id="PF01408">
    <property type="entry name" value="GFO_IDH_MocA"/>
    <property type="match status" value="1"/>
</dbReference>